<evidence type="ECO:0000256" key="4">
    <source>
        <dbReference type="ARBA" id="ARBA00022801"/>
    </source>
</evidence>
<evidence type="ECO:0000313" key="10">
    <source>
        <dbReference type="EMBL" id="MEE6148168.1"/>
    </source>
</evidence>
<dbReference type="EC" id="3.1.13.1" evidence="7"/>
<sequence>MGRKRPHHGSRRHGNHPAARKPRKLLTGILRVTSPGRASVETPEGTFVVARSGIREGMDGDEVQVSLVAPHGGGPERLAYVQAVLERATSSFVGTYSRLDPLGAVVPLDARIKRDFFVVPEDDSANRLGVASGDVVVARILEYPTRRSAGVVTVDRRLGSAEELDLGVESVIASFGLETQFSPAALAEAGGVRADVEGALAADPDRLDLRRLLCFTVDPADARDFDDAVGARRLDGGGFEVWVHIADVTHYLPWGSSLDIEARQRTCSAYLVDRVVPMLPEQLSCDVCSLRPGEDRLSMSVRLILGPDGEVVGAEASKAAIRSSARLDYPTVDRLLLGELQPADLGAGAMGEGIARALATLDEVARLREGVRRRRGSVDFETREARVILDDEGCPVGVDVRSKTRATSLIEEAMLMANEAVARMLSDRDVPCAYRVHERPAPDDLRACLVPLRELGLVRGDEAESLVAGVPGVLQGVLARARGTSGEYLANALLLRAQRRAVYLPHNEGHYALGASAYCHFTSPIRRYPDVIVHRALKALLAGDVASPEQHSVERQLPQLCRDCSERERVADAAARATQRLKMAELFRGRVGESFSGIVTGCERYGLFVMLDDTLAEGLLPTRALGEEWFSYDEERLTLTGESTGRVWGLGRRVAVEVAGADPSRGRIDFRLAGPRGCASDASAGGD</sequence>
<feature type="region of interest" description="Disordered" evidence="8">
    <location>
        <begin position="1"/>
        <end position="22"/>
    </location>
</feature>
<dbReference type="RefSeq" id="WP_330958935.1">
    <property type="nucleotide sequence ID" value="NZ_JAZGJQ010000014.1"/>
</dbReference>
<evidence type="ECO:0000256" key="3">
    <source>
        <dbReference type="ARBA" id="ARBA00022722"/>
    </source>
</evidence>
<dbReference type="PROSITE" id="PS50126">
    <property type="entry name" value="S1"/>
    <property type="match status" value="1"/>
</dbReference>
<dbReference type="NCBIfam" id="TIGR00358">
    <property type="entry name" value="3_prime_RNase"/>
    <property type="match status" value="1"/>
</dbReference>
<comment type="caution">
    <text evidence="10">The sequence shown here is derived from an EMBL/GenBank/DDBJ whole genome shotgun (WGS) entry which is preliminary data.</text>
</comment>
<dbReference type="Pfam" id="PF00773">
    <property type="entry name" value="RNB"/>
    <property type="match status" value="1"/>
</dbReference>
<dbReference type="Pfam" id="PF00575">
    <property type="entry name" value="S1"/>
    <property type="match status" value="1"/>
</dbReference>
<evidence type="ECO:0000256" key="6">
    <source>
        <dbReference type="ARBA" id="ARBA00022884"/>
    </source>
</evidence>
<dbReference type="InterPro" id="IPR003029">
    <property type="entry name" value="S1_domain"/>
</dbReference>
<protein>
    <recommendedName>
        <fullName evidence="7">Ribonuclease R</fullName>
        <shortName evidence="7">RNase R</shortName>
        <ecNumber evidence="7">3.1.13.1</ecNumber>
    </recommendedName>
</protein>
<dbReference type="InterPro" id="IPR004476">
    <property type="entry name" value="RNase_II/RNase_R"/>
</dbReference>
<dbReference type="PANTHER" id="PTHR23355:SF9">
    <property type="entry name" value="DIS3-LIKE EXONUCLEASE 2"/>
    <property type="match status" value="1"/>
</dbReference>
<evidence type="ECO:0000313" key="11">
    <source>
        <dbReference type="Proteomes" id="UP001332931"/>
    </source>
</evidence>
<comment type="subcellular location">
    <subcellularLocation>
        <location evidence="7">Cytoplasm</location>
    </subcellularLocation>
</comment>
<organism evidence="10 11">
    <name type="scientific">Olsenella absiana</name>
    <dbReference type="NCBI Taxonomy" id="3115222"/>
    <lineage>
        <taxon>Bacteria</taxon>
        <taxon>Bacillati</taxon>
        <taxon>Actinomycetota</taxon>
        <taxon>Coriobacteriia</taxon>
        <taxon>Coriobacteriales</taxon>
        <taxon>Atopobiaceae</taxon>
        <taxon>Olsenella</taxon>
    </lineage>
</organism>
<dbReference type="Gene3D" id="2.40.50.140">
    <property type="entry name" value="Nucleic acid-binding proteins"/>
    <property type="match status" value="1"/>
</dbReference>
<keyword evidence="11" id="KW-1185">Reference proteome</keyword>
<dbReference type="SMART" id="SM00955">
    <property type="entry name" value="RNB"/>
    <property type="match status" value="1"/>
</dbReference>
<evidence type="ECO:0000256" key="5">
    <source>
        <dbReference type="ARBA" id="ARBA00022839"/>
    </source>
</evidence>
<dbReference type="InterPro" id="IPR011805">
    <property type="entry name" value="RNase_R"/>
</dbReference>
<dbReference type="Pfam" id="PF17876">
    <property type="entry name" value="CSD2"/>
    <property type="match status" value="1"/>
</dbReference>
<evidence type="ECO:0000256" key="7">
    <source>
        <dbReference type="HAMAP-Rule" id="MF_01895"/>
    </source>
</evidence>
<accession>A0ABU7RCC5</accession>
<dbReference type="CDD" id="cd04471">
    <property type="entry name" value="S1_RNase_R"/>
    <property type="match status" value="1"/>
</dbReference>
<name>A0ABU7RCC5_9ACTN</name>
<gene>
    <name evidence="7" type="primary">rnr</name>
    <name evidence="10" type="ORF">VXJ25_09280</name>
</gene>
<reference evidence="10 11" key="1">
    <citation type="submission" date="2024-01" db="EMBL/GenBank/DDBJ databases">
        <title>Description of Olsenella sp. nov., isolated from pig feces.</title>
        <authorList>
            <person name="Chang Y.-H."/>
        </authorList>
    </citation>
    <scope>NUCLEOTIDE SEQUENCE [LARGE SCALE GENOMIC DNA]</scope>
    <source>
        <strain evidence="10 11">YH-ols2223</strain>
    </source>
</reference>
<dbReference type="SMART" id="SM00316">
    <property type="entry name" value="S1"/>
    <property type="match status" value="1"/>
</dbReference>
<dbReference type="HAMAP" id="MF_01895">
    <property type="entry name" value="RNase_R"/>
    <property type="match status" value="1"/>
</dbReference>
<comment type="similarity">
    <text evidence="7">Belongs to the RNR ribonuclease family. RNase R subfamily.</text>
</comment>
<dbReference type="SUPFAM" id="SSF50249">
    <property type="entry name" value="Nucleic acid-binding proteins"/>
    <property type="match status" value="2"/>
</dbReference>
<keyword evidence="3 7" id="KW-0540">Nuclease</keyword>
<evidence type="ECO:0000256" key="1">
    <source>
        <dbReference type="ARBA" id="ARBA00001849"/>
    </source>
</evidence>
<comment type="function">
    <text evidence="7">3'-5' exoribonuclease that releases 5'-nucleoside monophosphates and is involved in maturation of structured RNAs.</text>
</comment>
<dbReference type="InterPro" id="IPR001900">
    <property type="entry name" value="RNase_II/R"/>
</dbReference>
<keyword evidence="2 7" id="KW-0963">Cytoplasm</keyword>
<dbReference type="EMBL" id="JAZGJQ010000014">
    <property type="protein sequence ID" value="MEE6148168.1"/>
    <property type="molecule type" value="Genomic_DNA"/>
</dbReference>
<dbReference type="PANTHER" id="PTHR23355">
    <property type="entry name" value="RIBONUCLEASE"/>
    <property type="match status" value="1"/>
</dbReference>
<keyword evidence="6 7" id="KW-0694">RNA-binding</keyword>
<dbReference type="InterPro" id="IPR040476">
    <property type="entry name" value="CSD2"/>
</dbReference>
<proteinExistence type="inferred from homology"/>
<dbReference type="InterPro" id="IPR012340">
    <property type="entry name" value="NA-bd_OB-fold"/>
</dbReference>
<evidence type="ECO:0000256" key="8">
    <source>
        <dbReference type="SAM" id="MobiDB-lite"/>
    </source>
</evidence>
<evidence type="ECO:0000259" key="9">
    <source>
        <dbReference type="PROSITE" id="PS50126"/>
    </source>
</evidence>
<comment type="catalytic activity">
    <reaction evidence="1 7">
        <text>Exonucleolytic cleavage in the 3'- to 5'-direction to yield nucleoside 5'-phosphates.</text>
        <dbReference type="EC" id="3.1.13.1"/>
    </reaction>
</comment>
<dbReference type="Proteomes" id="UP001332931">
    <property type="component" value="Unassembled WGS sequence"/>
</dbReference>
<evidence type="ECO:0000256" key="2">
    <source>
        <dbReference type="ARBA" id="ARBA00022490"/>
    </source>
</evidence>
<dbReference type="InterPro" id="IPR050180">
    <property type="entry name" value="RNR_Ribonuclease"/>
</dbReference>
<keyword evidence="5 7" id="KW-0269">Exonuclease</keyword>
<feature type="domain" description="S1 motif" evidence="9">
    <location>
        <begin position="592"/>
        <end position="673"/>
    </location>
</feature>
<keyword evidence="4 7" id="KW-0378">Hydrolase</keyword>